<organism evidence="1 2">
    <name type="scientific">Anisodus tanguticus</name>
    <dbReference type="NCBI Taxonomy" id="243964"/>
    <lineage>
        <taxon>Eukaryota</taxon>
        <taxon>Viridiplantae</taxon>
        <taxon>Streptophyta</taxon>
        <taxon>Embryophyta</taxon>
        <taxon>Tracheophyta</taxon>
        <taxon>Spermatophyta</taxon>
        <taxon>Magnoliopsida</taxon>
        <taxon>eudicotyledons</taxon>
        <taxon>Gunneridae</taxon>
        <taxon>Pentapetalae</taxon>
        <taxon>asterids</taxon>
        <taxon>lamiids</taxon>
        <taxon>Solanales</taxon>
        <taxon>Solanaceae</taxon>
        <taxon>Solanoideae</taxon>
        <taxon>Hyoscyameae</taxon>
        <taxon>Anisodus</taxon>
    </lineage>
</organism>
<evidence type="ECO:0000313" key="2">
    <source>
        <dbReference type="Proteomes" id="UP001291623"/>
    </source>
</evidence>
<dbReference type="PANTHER" id="PTHR46238">
    <property type="entry name" value="REVERSE TRANSCRIPTASE DOMAIN-CONTAINING PROTEIN"/>
    <property type="match status" value="1"/>
</dbReference>
<protein>
    <submittedName>
        <fullName evidence="1">Uncharacterized protein</fullName>
    </submittedName>
</protein>
<accession>A0AAE1V680</accession>
<dbReference type="EMBL" id="JAVYJV010000016">
    <property type="protein sequence ID" value="KAK4350049.1"/>
    <property type="molecule type" value="Genomic_DNA"/>
</dbReference>
<gene>
    <name evidence="1" type="ORF">RND71_029362</name>
</gene>
<dbReference type="AlphaFoldDB" id="A0AAE1V680"/>
<evidence type="ECO:0000313" key="1">
    <source>
        <dbReference type="EMBL" id="KAK4350049.1"/>
    </source>
</evidence>
<sequence>MLYGAEYWLVKTSHIQKKKVAEMRMLRWMYEHTRRDRIRNDDIRDRVGVA</sequence>
<dbReference type="Proteomes" id="UP001291623">
    <property type="component" value="Unassembled WGS sequence"/>
</dbReference>
<name>A0AAE1V680_9SOLA</name>
<reference evidence="1" key="1">
    <citation type="submission" date="2023-12" db="EMBL/GenBank/DDBJ databases">
        <title>Genome assembly of Anisodus tanguticus.</title>
        <authorList>
            <person name="Wang Y.-J."/>
        </authorList>
    </citation>
    <scope>NUCLEOTIDE SEQUENCE</scope>
    <source>
        <strain evidence="1">KB-2021</strain>
        <tissue evidence="1">Leaf</tissue>
    </source>
</reference>
<keyword evidence="2" id="KW-1185">Reference proteome</keyword>
<proteinExistence type="predicted"/>
<dbReference type="PANTHER" id="PTHR46238:SF8">
    <property type="entry name" value="ENDONUCLEASE_EXONUCLEASE_PHOSPHATASE DOMAIN-CONTAINING PROTEIN"/>
    <property type="match status" value="1"/>
</dbReference>
<comment type="caution">
    <text evidence="1">The sequence shown here is derived from an EMBL/GenBank/DDBJ whole genome shotgun (WGS) entry which is preliminary data.</text>
</comment>